<reference evidence="2" key="1">
    <citation type="submission" date="2017-10" db="EMBL/GenBank/DDBJ databases">
        <authorList>
            <person name="Gaisin V.A."/>
            <person name="Rysina M.S."/>
            <person name="Grouzdev D.S."/>
        </authorList>
    </citation>
    <scope>NUCLEOTIDE SEQUENCE [LARGE SCALE GENOMIC DNA]</scope>
    <source>
        <strain evidence="2">V1</strain>
    </source>
</reference>
<keyword evidence="2" id="KW-1185">Reference proteome</keyword>
<dbReference type="EMBL" id="PDNZ01000001">
    <property type="protein sequence ID" value="PWW83041.1"/>
    <property type="molecule type" value="Genomic_DNA"/>
</dbReference>
<dbReference type="AlphaFoldDB" id="A0A317TBA0"/>
<organism evidence="1 2">
    <name type="scientific">Prosthecochloris marina</name>
    <dbReference type="NCBI Taxonomy" id="2017681"/>
    <lineage>
        <taxon>Bacteria</taxon>
        <taxon>Pseudomonadati</taxon>
        <taxon>Chlorobiota</taxon>
        <taxon>Chlorobiia</taxon>
        <taxon>Chlorobiales</taxon>
        <taxon>Chlorobiaceae</taxon>
        <taxon>Prosthecochloris</taxon>
    </lineage>
</organism>
<dbReference type="RefSeq" id="WP_110021925.1">
    <property type="nucleotide sequence ID" value="NZ_PDNZ01000001.1"/>
</dbReference>
<dbReference type="Proteomes" id="UP000246278">
    <property type="component" value="Unassembled WGS sequence"/>
</dbReference>
<evidence type="ECO:0000313" key="1">
    <source>
        <dbReference type="EMBL" id="PWW83041.1"/>
    </source>
</evidence>
<sequence length="112" mass="13184">MISDNTYSDKLITIADKEIIFRNYYFPTGRKKVVQFDDIERITVGEPSLRRGKWRLHGTGGFKTWFPMDVNRPKRNRIFIMSLKNQRMDIGFTVENGEKVEEILLSKGLIEK</sequence>
<accession>A0A317TBA0</accession>
<evidence type="ECO:0008006" key="3">
    <source>
        <dbReference type="Google" id="ProtNLM"/>
    </source>
</evidence>
<gene>
    <name evidence="1" type="ORF">CR164_00310</name>
</gene>
<proteinExistence type="predicted"/>
<dbReference type="OrthoDB" id="5519849at2"/>
<evidence type="ECO:0000313" key="2">
    <source>
        <dbReference type="Proteomes" id="UP000246278"/>
    </source>
</evidence>
<comment type="caution">
    <text evidence="1">The sequence shown here is derived from an EMBL/GenBank/DDBJ whole genome shotgun (WGS) entry which is preliminary data.</text>
</comment>
<protein>
    <recommendedName>
        <fullName evidence="3">Bacterial Pleckstrin homology domain-containing protein</fullName>
    </recommendedName>
</protein>
<name>A0A317TBA0_9CHLB</name>